<evidence type="ECO:0000313" key="2">
    <source>
        <dbReference type="Proteomes" id="UP000515811"/>
    </source>
</evidence>
<evidence type="ECO:0000313" key="1">
    <source>
        <dbReference type="EMBL" id="QNN58634.1"/>
    </source>
</evidence>
<proteinExistence type="predicted"/>
<dbReference type="EMBL" id="CP060714">
    <property type="protein sequence ID" value="QNN58634.1"/>
    <property type="molecule type" value="Genomic_DNA"/>
</dbReference>
<dbReference type="KEGG" id="drg:H9K76_07345"/>
<keyword evidence="2" id="KW-1185">Reference proteome</keyword>
<name>A0A7G9RSQ9_9BURK</name>
<organism evidence="1 2">
    <name type="scientific">Diaphorobacter ruginosibacter</name>
    <dbReference type="NCBI Taxonomy" id="1715720"/>
    <lineage>
        <taxon>Bacteria</taxon>
        <taxon>Pseudomonadati</taxon>
        <taxon>Pseudomonadota</taxon>
        <taxon>Betaproteobacteria</taxon>
        <taxon>Burkholderiales</taxon>
        <taxon>Comamonadaceae</taxon>
        <taxon>Diaphorobacter</taxon>
    </lineage>
</organism>
<sequence>MEVAIVIEVTLQDCDGIDVVLKERAEARFIREIERCFPEEQGMLDAWRAFMDASEGGEITPEQERLARSWLKAFDKARQAGFQGISVEEAYFDVSMG</sequence>
<dbReference type="Proteomes" id="UP000515811">
    <property type="component" value="Chromosome"/>
</dbReference>
<protein>
    <submittedName>
        <fullName evidence="1">Uncharacterized protein</fullName>
    </submittedName>
</protein>
<accession>A0A7G9RSQ9</accession>
<dbReference type="AlphaFoldDB" id="A0A7G9RSQ9"/>
<reference evidence="1 2" key="1">
    <citation type="submission" date="2020-08" db="EMBL/GenBank/DDBJ databases">
        <title>Genome sequence of Diaphorobacter ruginosibacter DSM 27467T.</title>
        <authorList>
            <person name="Hyun D.-W."/>
            <person name="Bae J.-W."/>
        </authorList>
    </citation>
    <scope>NUCLEOTIDE SEQUENCE [LARGE SCALE GENOMIC DNA]</scope>
    <source>
        <strain evidence="1 2">DSM 27467</strain>
    </source>
</reference>
<gene>
    <name evidence="1" type="ORF">H9K76_07345</name>
</gene>
<dbReference type="RefSeq" id="WP_187599181.1">
    <property type="nucleotide sequence ID" value="NZ_CP060714.1"/>
</dbReference>